<accession>D0BLY6</accession>
<name>D0BLY6_9LACT</name>
<keyword evidence="1" id="KW-0472">Membrane</keyword>
<dbReference type="STRING" id="626369.HMPREF0446_00989"/>
<keyword evidence="1" id="KW-0812">Transmembrane</keyword>
<dbReference type="Proteomes" id="UP000002939">
    <property type="component" value="Unassembled WGS sequence"/>
</dbReference>
<dbReference type="EMBL" id="ACRF02000016">
    <property type="protein sequence ID" value="EEW93001.1"/>
    <property type="molecule type" value="Genomic_DNA"/>
</dbReference>
<reference evidence="2" key="2">
    <citation type="submission" date="2011-10" db="EMBL/GenBank/DDBJ databases">
        <title>The Genome Sequence of Granulicatella elegans ATCC 700633.</title>
        <authorList>
            <consortium name="The Broad Institute Genome Sequencing Platform"/>
            <consortium name="The Broad Institute Genome Sequencing Center for Infectious Disease"/>
            <person name="Earl A."/>
            <person name="Ward D."/>
            <person name="Feldgarden M."/>
            <person name="Gevers D."/>
            <person name="Sibley C.D."/>
            <person name="Field T.R."/>
            <person name="Grinwis M."/>
            <person name="Eshaghurshan C.S."/>
            <person name="Surette M.G."/>
            <person name="Young S.K."/>
            <person name="Zeng Q."/>
            <person name="Gargeya S."/>
            <person name="Fitzgerald M."/>
            <person name="Haas B."/>
            <person name="Abouelleil A."/>
            <person name="Alvarado L."/>
            <person name="Arachchi H.M."/>
            <person name="Berlin A."/>
            <person name="Brown A."/>
            <person name="Chapman S.B."/>
            <person name="Chen Z."/>
            <person name="Dunbar C."/>
            <person name="Freedman E."/>
            <person name="Gearin G."/>
            <person name="Goldberg J."/>
            <person name="Griggs A."/>
            <person name="Gujja S."/>
            <person name="Heiman D."/>
            <person name="Howarth C."/>
            <person name="Larson L."/>
            <person name="Lui A."/>
            <person name="MacDonald P.J.P."/>
            <person name="Montmayeur A."/>
            <person name="Murphy C."/>
            <person name="Neiman D."/>
            <person name="Pearson M."/>
            <person name="Priest M."/>
            <person name="Roberts A."/>
            <person name="Saif S."/>
            <person name="Shea T."/>
            <person name="Shenoy N."/>
            <person name="Sisk P."/>
            <person name="Stolte C."/>
            <person name="Sykes S."/>
            <person name="Wortman J."/>
            <person name="Nusbaum C."/>
            <person name="Birren B."/>
        </authorList>
    </citation>
    <scope>NUCLEOTIDE SEQUENCE [LARGE SCALE GENOMIC DNA]</scope>
    <source>
        <strain evidence="2">ATCC 700633</strain>
    </source>
</reference>
<gene>
    <name evidence="2" type="ORF">HMPREF0446_00989</name>
</gene>
<proteinExistence type="predicted"/>
<evidence type="ECO:0000256" key="1">
    <source>
        <dbReference type="SAM" id="Phobius"/>
    </source>
</evidence>
<sequence>MRKDENAKEKQVNITGRRIWVTAIIINVIPILIKLFNVLYFKHSFGEEFNYPYSISLVTILFLFVVTAIIEKKKNKIF</sequence>
<keyword evidence="3" id="KW-1185">Reference proteome</keyword>
<keyword evidence="1" id="KW-1133">Transmembrane helix</keyword>
<dbReference type="HOGENOM" id="CLU_2617034_0_0_9"/>
<feature type="transmembrane region" description="Helical" evidence="1">
    <location>
        <begin position="53"/>
        <end position="70"/>
    </location>
</feature>
<comment type="caution">
    <text evidence="2">The sequence shown here is derived from an EMBL/GenBank/DDBJ whole genome shotgun (WGS) entry which is preliminary data.</text>
</comment>
<evidence type="ECO:0000313" key="3">
    <source>
        <dbReference type="Proteomes" id="UP000002939"/>
    </source>
</evidence>
<dbReference type="AlphaFoldDB" id="D0BLY6"/>
<dbReference type="RefSeq" id="WP_006703265.1">
    <property type="nucleotide sequence ID" value="NZ_KI391971.1"/>
</dbReference>
<evidence type="ECO:0000313" key="2">
    <source>
        <dbReference type="EMBL" id="EEW93001.1"/>
    </source>
</evidence>
<reference evidence="2" key="1">
    <citation type="submission" date="2009-09" db="EMBL/GenBank/DDBJ databases">
        <authorList>
            <consortium name="The Broad Institute Genome Sequencing Platform"/>
            <person name="Ward D."/>
            <person name="Feldgarden M."/>
            <person name="Earl A."/>
            <person name="Young S.K."/>
            <person name="Zeng Q."/>
            <person name="Koehrsen M."/>
            <person name="Alvarado L."/>
            <person name="Berlin A."/>
            <person name="Bochicchio J."/>
            <person name="Borenstein D."/>
            <person name="Chapman S.B."/>
            <person name="Chen Z."/>
            <person name="Engels R."/>
            <person name="Freedman E."/>
            <person name="Gellesch M."/>
            <person name="Goldberg J."/>
            <person name="Griggs A."/>
            <person name="Gujja S."/>
            <person name="Heilman E."/>
            <person name="Heiman D."/>
            <person name="Hepburn T."/>
            <person name="Howarth C."/>
            <person name="Jen D."/>
            <person name="Larson L."/>
            <person name="Lewis B."/>
            <person name="Mehta T."/>
            <person name="Park D."/>
            <person name="Pearson M."/>
            <person name="Roberts A."/>
            <person name="Saif S."/>
            <person name="Shea T."/>
            <person name="Shenoy N."/>
            <person name="Sisk P."/>
            <person name="Stolte C."/>
            <person name="Sykes S."/>
            <person name="Thomson T."/>
            <person name="Walk T."/>
            <person name="White J."/>
            <person name="Yandava C."/>
            <person name="Sibley C.D."/>
            <person name="Field T.R."/>
            <person name="Grinwis M."/>
            <person name="Eshaghurshan C.S."/>
            <person name="Surette M.G."/>
            <person name="Haas B."/>
            <person name="Nusbaum C."/>
            <person name="Birren B."/>
        </authorList>
    </citation>
    <scope>NUCLEOTIDE SEQUENCE [LARGE SCALE GENOMIC DNA]</scope>
    <source>
        <strain evidence="2">ATCC 700633</strain>
    </source>
</reference>
<organism evidence="2 3">
    <name type="scientific">Granulicatella elegans ATCC 700633</name>
    <dbReference type="NCBI Taxonomy" id="626369"/>
    <lineage>
        <taxon>Bacteria</taxon>
        <taxon>Bacillati</taxon>
        <taxon>Bacillota</taxon>
        <taxon>Bacilli</taxon>
        <taxon>Lactobacillales</taxon>
        <taxon>Carnobacteriaceae</taxon>
        <taxon>Granulicatella</taxon>
    </lineage>
</organism>
<protein>
    <submittedName>
        <fullName evidence="2">Uncharacterized protein</fullName>
    </submittedName>
</protein>
<feature type="transmembrane region" description="Helical" evidence="1">
    <location>
        <begin position="20"/>
        <end position="41"/>
    </location>
</feature>